<keyword evidence="10" id="KW-0732">Signal</keyword>
<dbReference type="Pfam" id="PF00593">
    <property type="entry name" value="TonB_dep_Rec_b-barrel"/>
    <property type="match status" value="1"/>
</dbReference>
<dbReference type="InterPro" id="IPR037066">
    <property type="entry name" value="Plug_dom_sf"/>
</dbReference>
<evidence type="ECO:0000256" key="8">
    <source>
        <dbReference type="PROSITE-ProRule" id="PRU01360"/>
    </source>
</evidence>
<comment type="subcellular location">
    <subcellularLocation>
        <location evidence="1 8">Cell outer membrane</location>
        <topology evidence="1 8">Multi-pass membrane protein</topology>
    </subcellularLocation>
</comment>
<organism evidence="13 14">
    <name type="scientific">Flammeovirga aprica JL-4</name>
    <dbReference type="NCBI Taxonomy" id="694437"/>
    <lineage>
        <taxon>Bacteria</taxon>
        <taxon>Pseudomonadati</taxon>
        <taxon>Bacteroidota</taxon>
        <taxon>Cytophagia</taxon>
        <taxon>Cytophagales</taxon>
        <taxon>Flammeovirgaceae</taxon>
        <taxon>Flammeovirga</taxon>
    </lineage>
</organism>
<keyword evidence="4 8" id="KW-0812">Transmembrane</keyword>
<dbReference type="NCBIfam" id="TIGR04057">
    <property type="entry name" value="SusC_RagA_signa"/>
    <property type="match status" value="1"/>
</dbReference>
<dbReference type="PROSITE" id="PS52016">
    <property type="entry name" value="TONB_DEPENDENT_REC_3"/>
    <property type="match status" value="1"/>
</dbReference>
<dbReference type="Gene3D" id="2.40.170.20">
    <property type="entry name" value="TonB-dependent receptor, beta-barrel domain"/>
    <property type="match status" value="1"/>
</dbReference>
<dbReference type="Pfam" id="PF07715">
    <property type="entry name" value="Plug"/>
    <property type="match status" value="1"/>
</dbReference>
<dbReference type="InterPro" id="IPR008969">
    <property type="entry name" value="CarboxyPept-like_regulatory"/>
</dbReference>
<dbReference type="InterPro" id="IPR039426">
    <property type="entry name" value="TonB-dep_rcpt-like"/>
</dbReference>
<proteinExistence type="inferred from homology"/>
<dbReference type="Gene3D" id="2.60.40.1120">
    <property type="entry name" value="Carboxypeptidase-like, regulatory domain"/>
    <property type="match status" value="1"/>
</dbReference>
<protein>
    <submittedName>
        <fullName evidence="13">TonB-dependent receptor</fullName>
    </submittedName>
</protein>
<name>A0A7X9RR62_9BACT</name>
<dbReference type="InterPro" id="IPR000531">
    <property type="entry name" value="Beta-barrel_TonB"/>
</dbReference>
<evidence type="ECO:0000256" key="9">
    <source>
        <dbReference type="RuleBase" id="RU003357"/>
    </source>
</evidence>
<evidence type="ECO:0000256" key="10">
    <source>
        <dbReference type="SAM" id="SignalP"/>
    </source>
</evidence>
<dbReference type="NCBIfam" id="TIGR04056">
    <property type="entry name" value="OMP_RagA_SusC"/>
    <property type="match status" value="1"/>
</dbReference>
<dbReference type="Proteomes" id="UP000576082">
    <property type="component" value="Unassembled WGS sequence"/>
</dbReference>
<dbReference type="InterPro" id="IPR023996">
    <property type="entry name" value="TonB-dep_OMP_SusC/RagA"/>
</dbReference>
<keyword evidence="7 8" id="KW-0998">Cell outer membrane</keyword>
<dbReference type="Pfam" id="PF13715">
    <property type="entry name" value="CarbopepD_reg_2"/>
    <property type="match status" value="1"/>
</dbReference>
<dbReference type="PROSITE" id="PS00018">
    <property type="entry name" value="EF_HAND_1"/>
    <property type="match status" value="1"/>
</dbReference>
<evidence type="ECO:0000259" key="12">
    <source>
        <dbReference type="Pfam" id="PF07715"/>
    </source>
</evidence>
<evidence type="ECO:0000259" key="11">
    <source>
        <dbReference type="Pfam" id="PF00593"/>
    </source>
</evidence>
<evidence type="ECO:0000313" key="14">
    <source>
        <dbReference type="Proteomes" id="UP000576082"/>
    </source>
</evidence>
<comment type="caution">
    <text evidence="13">The sequence shown here is derived from an EMBL/GenBank/DDBJ whole genome shotgun (WGS) entry which is preliminary data.</text>
</comment>
<evidence type="ECO:0000313" key="13">
    <source>
        <dbReference type="EMBL" id="NME67503.1"/>
    </source>
</evidence>
<keyword evidence="2 8" id="KW-0813">Transport</keyword>
<comment type="similarity">
    <text evidence="8 9">Belongs to the TonB-dependent receptor family.</text>
</comment>
<sequence>MHKLINFKSIAWVLSMSFIMLFSAQSWAQEKVLTGTILGEGNEPLPGVNIKVKGTTIGTVTDFNGQFKLNVADDAEALVFTFVGYKPTERVIGTQTVFDVTLAIDQEQLEEVVVIGYGVQKKSLVTGAIASVEADDIVSSAISAEQALQGKAAGVTVSPQSGSPGNGIKVRIRGASSNGNSDPLYIVDGMKTNNISFLAPSDIASMEVLKDAASSAIYGSEGANGVVIITTKGGNKDGRSNIDYSFQYGIQSLNLKPKMMNANEYATFMREVHDPSKGYVPDPAEHGQGTNWLDEASEQAPMVMHNLSFSGGSEKGSYLLSAGYTSQDGIIGGSTASYERYNGRLNVTRNLKKWIDVQANVALTSFSRSSITEDEAFNGIVNSALMMDPTGEARYAPNQLTPYMQEKLDEGKILRRDENGNYFGLSNNDFLKGEIINPLIRLANEKGVYKENKMLSTGMVNLKPIKGLKISSRIGLDVTQGSFNSWNPSFWANSNLESNAPTVSANEQHWNNWLWENFATYTTKINKHSFTALVGMSSQENKYRNLDTRSGNMVKENDLFRYPDYVDSRDNDRVTGRNETKRMTSYFGRLSYDYDNRYIFEATFRRDGSSLFSPNNQFGTFPSFSLGWNVSNESFWSVDAIDYLKIRGSWGRNGSLSNLGVDQYRSLITTTNIFYPNGNDGLLTGAEPEFLANPNLKWETSEQTNIGFDLRAFDSKLYFTFDYYNKLTKDLLTPSTPALSYGNNAPFANAGTVSNEGVEMILGYRNSEHEFTYDVSINGAFNKNEVVEVSQGLTRIEGVSLPTLGPVTYFEAGLPVWYFRGYQNDGIFRDQAHIAQWMEANNIQDAAGDFAPGDPIIKDVNGDGRINEQDLTNIGSPHPTFIFGANLSAAYKGFDLNIFLQGATGHQNFIGFTRADNNATNRLQSVTADRWIQDGDVATYPRAGYSSDKYFKSDLLVQDASYLKIRQIQLGYTLPTNIAAKVLMQKARVYVSLNDFFTFTSYEGMDPEVGSQNNNAQGIDFGTYPISRKVLFGLAVTF</sequence>
<evidence type="ECO:0000256" key="1">
    <source>
        <dbReference type="ARBA" id="ARBA00004571"/>
    </source>
</evidence>
<dbReference type="EMBL" id="JABANE010000011">
    <property type="protein sequence ID" value="NME67503.1"/>
    <property type="molecule type" value="Genomic_DNA"/>
</dbReference>
<keyword evidence="13" id="KW-0675">Receptor</keyword>
<dbReference type="InterPro" id="IPR012910">
    <property type="entry name" value="Plug_dom"/>
</dbReference>
<evidence type="ECO:0000256" key="4">
    <source>
        <dbReference type="ARBA" id="ARBA00022692"/>
    </source>
</evidence>
<keyword evidence="5 9" id="KW-0798">TonB box</keyword>
<dbReference type="SUPFAM" id="SSF56935">
    <property type="entry name" value="Porins"/>
    <property type="match status" value="1"/>
</dbReference>
<accession>A0A7X9RR62</accession>
<feature type="chain" id="PRO_5031172940" evidence="10">
    <location>
        <begin position="29"/>
        <end position="1038"/>
    </location>
</feature>
<feature type="domain" description="TonB-dependent receptor-like beta-barrel" evidence="11">
    <location>
        <begin position="479"/>
        <end position="818"/>
    </location>
</feature>
<dbReference type="InterPro" id="IPR023997">
    <property type="entry name" value="TonB-dep_OMP_SusC/RagA_CS"/>
</dbReference>
<evidence type="ECO:0000256" key="7">
    <source>
        <dbReference type="ARBA" id="ARBA00023237"/>
    </source>
</evidence>
<feature type="domain" description="TonB-dependent receptor plug" evidence="12">
    <location>
        <begin position="124"/>
        <end position="226"/>
    </location>
</feature>
<keyword evidence="6 8" id="KW-0472">Membrane</keyword>
<keyword evidence="14" id="KW-1185">Reference proteome</keyword>
<dbReference type="RefSeq" id="WP_169655838.1">
    <property type="nucleotide sequence ID" value="NZ_JABANE010000011.1"/>
</dbReference>
<evidence type="ECO:0000256" key="5">
    <source>
        <dbReference type="ARBA" id="ARBA00023077"/>
    </source>
</evidence>
<dbReference type="InterPro" id="IPR036942">
    <property type="entry name" value="Beta-barrel_TonB_sf"/>
</dbReference>
<gene>
    <name evidence="13" type="ORF">HHU12_05965</name>
</gene>
<feature type="signal peptide" evidence="10">
    <location>
        <begin position="1"/>
        <end position="28"/>
    </location>
</feature>
<evidence type="ECO:0000256" key="6">
    <source>
        <dbReference type="ARBA" id="ARBA00023136"/>
    </source>
</evidence>
<dbReference type="InterPro" id="IPR018247">
    <property type="entry name" value="EF_Hand_1_Ca_BS"/>
</dbReference>
<dbReference type="AlphaFoldDB" id="A0A7X9RR62"/>
<evidence type="ECO:0000256" key="3">
    <source>
        <dbReference type="ARBA" id="ARBA00022452"/>
    </source>
</evidence>
<dbReference type="SUPFAM" id="SSF49464">
    <property type="entry name" value="Carboxypeptidase regulatory domain-like"/>
    <property type="match status" value="1"/>
</dbReference>
<dbReference type="Gene3D" id="2.170.130.10">
    <property type="entry name" value="TonB-dependent receptor, plug domain"/>
    <property type="match status" value="1"/>
</dbReference>
<dbReference type="GO" id="GO:0009279">
    <property type="term" value="C:cell outer membrane"/>
    <property type="evidence" value="ECO:0007669"/>
    <property type="project" value="UniProtKB-SubCell"/>
</dbReference>
<keyword evidence="3 8" id="KW-1134">Transmembrane beta strand</keyword>
<evidence type="ECO:0000256" key="2">
    <source>
        <dbReference type="ARBA" id="ARBA00022448"/>
    </source>
</evidence>
<reference evidence="13 14" key="1">
    <citation type="submission" date="2020-04" db="EMBL/GenBank/DDBJ databases">
        <title>Flammeovirga sp. SR4, a novel species isolated from seawater.</title>
        <authorList>
            <person name="Wang X."/>
        </authorList>
    </citation>
    <scope>NUCLEOTIDE SEQUENCE [LARGE SCALE GENOMIC DNA]</scope>
    <source>
        <strain evidence="13 14">ATCC 23126</strain>
    </source>
</reference>